<evidence type="ECO:0000259" key="3">
    <source>
        <dbReference type="PROSITE" id="PS50118"/>
    </source>
</evidence>
<dbReference type="SUPFAM" id="SSF47095">
    <property type="entry name" value="HMG-box"/>
    <property type="match status" value="2"/>
</dbReference>
<dbReference type="PANTHER" id="PTHR48112:SF22">
    <property type="entry name" value="MITOCHONDRIAL TRANSCRIPTION FACTOR A, ISOFORM B"/>
    <property type="match status" value="1"/>
</dbReference>
<dbReference type="FunCoup" id="A0A067RTC2">
    <property type="interactions" value="2294"/>
</dbReference>
<protein>
    <submittedName>
        <fullName evidence="4">Transcription factor A, mitochondrial</fullName>
    </submittedName>
</protein>
<proteinExistence type="predicted"/>
<dbReference type="InterPro" id="IPR009071">
    <property type="entry name" value="HMG_box_dom"/>
</dbReference>
<feature type="domain" description="HMG box" evidence="3">
    <location>
        <begin position="192"/>
        <end position="256"/>
    </location>
</feature>
<evidence type="ECO:0000313" key="4">
    <source>
        <dbReference type="EMBL" id="KDR24060.1"/>
    </source>
</evidence>
<keyword evidence="5" id="KW-1185">Reference proteome</keyword>
<dbReference type="GO" id="GO:0003677">
    <property type="term" value="F:DNA binding"/>
    <property type="evidence" value="ECO:0007669"/>
    <property type="project" value="UniProtKB-UniRule"/>
</dbReference>
<evidence type="ECO:0000256" key="1">
    <source>
        <dbReference type="ARBA" id="ARBA00023125"/>
    </source>
</evidence>
<evidence type="ECO:0000313" key="5">
    <source>
        <dbReference type="Proteomes" id="UP000027135"/>
    </source>
</evidence>
<dbReference type="STRING" id="136037.A0A067RTC2"/>
<evidence type="ECO:0000256" key="2">
    <source>
        <dbReference type="PROSITE-ProRule" id="PRU00267"/>
    </source>
</evidence>
<feature type="DNA-binding region" description="HMG box" evidence="2">
    <location>
        <begin position="192"/>
        <end position="256"/>
    </location>
</feature>
<dbReference type="Gene3D" id="1.10.30.10">
    <property type="entry name" value="High mobility group box domain"/>
    <property type="match status" value="2"/>
</dbReference>
<dbReference type="PROSITE" id="PS50118">
    <property type="entry name" value="HMG_BOX_2"/>
    <property type="match status" value="2"/>
</dbReference>
<dbReference type="SMART" id="SM00398">
    <property type="entry name" value="HMG"/>
    <property type="match status" value="2"/>
</dbReference>
<dbReference type="AlphaFoldDB" id="A0A067RTC2"/>
<dbReference type="Pfam" id="PF00505">
    <property type="entry name" value="HMG_box"/>
    <property type="match status" value="2"/>
</dbReference>
<feature type="DNA-binding region" description="HMG box" evidence="2">
    <location>
        <begin position="87"/>
        <end position="155"/>
    </location>
</feature>
<dbReference type="Proteomes" id="UP000027135">
    <property type="component" value="Unassembled WGS sequence"/>
</dbReference>
<keyword evidence="1 2" id="KW-0238">DNA-binding</keyword>
<dbReference type="OMA" id="YMQLAED"/>
<dbReference type="InterPro" id="IPR036910">
    <property type="entry name" value="HMG_box_dom_sf"/>
</dbReference>
<sequence>MFGTVKRYKVRKSIDHRRSLIILCDDKTQWKAFRVLRMAVQGKVFRICYGIGQYRNILLNRNTTSFYQQNAGLKKSLEEKLGLPPKPKKPLTPYFRFMVQIRPNLVQKNPQAKVTDIVKLTAQEWEKADITVRQKLEADYKREMVDFTAAQVKYNKMLTDEQREEIKLAKIDIAESKEKRMLKKKMKELGKPKKPLSAFLLFMNERKDRRGTQPFRDWQVAMGNEWENLPEEEKSQYLTQYKKASEGYKHEIQIWEEKMIRLGHIDVVRNEALIEPKEHSTRVSRRPRGSEQ</sequence>
<dbReference type="InterPro" id="IPR050342">
    <property type="entry name" value="HMGB"/>
</dbReference>
<reference evidence="4 5" key="1">
    <citation type="journal article" date="2014" name="Nat. Commun.">
        <title>Molecular traces of alternative social organization in a termite genome.</title>
        <authorList>
            <person name="Terrapon N."/>
            <person name="Li C."/>
            <person name="Robertson H.M."/>
            <person name="Ji L."/>
            <person name="Meng X."/>
            <person name="Booth W."/>
            <person name="Chen Z."/>
            <person name="Childers C.P."/>
            <person name="Glastad K.M."/>
            <person name="Gokhale K."/>
            <person name="Gowin J."/>
            <person name="Gronenberg W."/>
            <person name="Hermansen R.A."/>
            <person name="Hu H."/>
            <person name="Hunt B.G."/>
            <person name="Huylmans A.K."/>
            <person name="Khalil S.M."/>
            <person name="Mitchell R.D."/>
            <person name="Munoz-Torres M.C."/>
            <person name="Mustard J.A."/>
            <person name="Pan H."/>
            <person name="Reese J.T."/>
            <person name="Scharf M.E."/>
            <person name="Sun F."/>
            <person name="Vogel H."/>
            <person name="Xiao J."/>
            <person name="Yang W."/>
            <person name="Yang Z."/>
            <person name="Yang Z."/>
            <person name="Zhou J."/>
            <person name="Zhu J."/>
            <person name="Brent C.S."/>
            <person name="Elsik C.G."/>
            <person name="Goodisman M.A."/>
            <person name="Liberles D.A."/>
            <person name="Roe R.M."/>
            <person name="Vargo E.L."/>
            <person name="Vilcinskas A."/>
            <person name="Wang J."/>
            <person name="Bornberg-Bauer E."/>
            <person name="Korb J."/>
            <person name="Zhang G."/>
            <person name="Liebig J."/>
        </authorList>
    </citation>
    <scope>NUCLEOTIDE SEQUENCE [LARGE SCALE GENOMIC DNA]</scope>
    <source>
        <tissue evidence="4">Whole organism</tissue>
    </source>
</reference>
<name>A0A067RTC2_ZOONE</name>
<keyword evidence="2" id="KW-0539">Nucleus</keyword>
<feature type="domain" description="HMG box" evidence="3">
    <location>
        <begin position="87"/>
        <end position="155"/>
    </location>
</feature>
<dbReference type="GO" id="GO:0005634">
    <property type="term" value="C:nucleus"/>
    <property type="evidence" value="ECO:0007669"/>
    <property type="project" value="UniProtKB-UniRule"/>
</dbReference>
<dbReference type="GO" id="GO:0006357">
    <property type="term" value="P:regulation of transcription by RNA polymerase II"/>
    <property type="evidence" value="ECO:0007669"/>
    <property type="project" value="TreeGrafter"/>
</dbReference>
<organism evidence="4 5">
    <name type="scientific">Zootermopsis nevadensis</name>
    <name type="common">Dampwood termite</name>
    <dbReference type="NCBI Taxonomy" id="136037"/>
    <lineage>
        <taxon>Eukaryota</taxon>
        <taxon>Metazoa</taxon>
        <taxon>Ecdysozoa</taxon>
        <taxon>Arthropoda</taxon>
        <taxon>Hexapoda</taxon>
        <taxon>Insecta</taxon>
        <taxon>Pterygota</taxon>
        <taxon>Neoptera</taxon>
        <taxon>Polyneoptera</taxon>
        <taxon>Dictyoptera</taxon>
        <taxon>Blattodea</taxon>
        <taxon>Blattoidea</taxon>
        <taxon>Termitoidae</taxon>
        <taxon>Termopsidae</taxon>
        <taxon>Zootermopsis</taxon>
    </lineage>
</organism>
<dbReference type="EMBL" id="KK852428">
    <property type="protein sequence ID" value="KDR24060.1"/>
    <property type="molecule type" value="Genomic_DNA"/>
</dbReference>
<dbReference type="InParanoid" id="A0A067RTC2"/>
<gene>
    <name evidence="4" type="ORF">L798_09395</name>
</gene>
<dbReference type="eggNOG" id="KOG0381">
    <property type="taxonomic scope" value="Eukaryota"/>
</dbReference>
<dbReference type="PANTHER" id="PTHR48112">
    <property type="entry name" value="HIGH MOBILITY GROUP PROTEIN DSP1"/>
    <property type="match status" value="1"/>
</dbReference>
<accession>A0A067RTC2</accession>